<keyword evidence="4" id="KW-0812">Transmembrane</keyword>
<comment type="similarity">
    <text evidence="2">Belongs to the ribonucleoside diphosphate reductase small chain family.</text>
</comment>
<dbReference type="SUPFAM" id="SSF47240">
    <property type="entry name" value="Ferritin-like"/>
    <property type="match status" value="1"/>
</dbReference>
<evidence type="ECO:0000313" key="6">
    <source>
        <dbReference type="Proteomes" id="UP000254867"/>
    </source>
</evidence>
<evidence type="ECO:0000313" key="5">
    <source>
        <dbReference type="EMBL" id="STO64924.1"/>
    </source>
</evidence>
<dbReference type="PANTHER" id="PTHR23409:SF18">
    <property type="entry name" value="RIBONUCLEOSIDE-DIPHOSPHATE REDUCTASE SUBUNIT M2"/>
    <property type="match status" value="1"/>
</dbReference>
<dbReference type="CDD" id="cd01049">
    <property type="entry name" value="RNRR2"/>
    <property type="match status" value="1"/>
</dbReference>
<keyword evidence="4" id="KW-1133">Transmembrane helix</keyword>
<dbReference type="PANTHER" id="PTHR23409">
    <property type="entry name" value="RIBONUCLEOSIDE-DIPHOSPHATE REDUCTASE SMALL CHAIN"/>
    <property type="match status" value="1"/>
</dbReference>
<dbReference type="GO" id="GO:0009263">
    <property type="term" value="P:deoxyribonucleotide biosynthetic process"/>
    <property type="evidence" value="ECO:0007669"/>
    <property type="project" value="InterPro"/>
</dbReference>
<dbReference type="UniPathway" id="UPA00326"/>
<dbReference type="Proteomes" id="UP000254867">
    <property type="component" value="Unassembled WGS sequence"/>
</dbReference>
<dbReference type="Pfam" id="PF00268">
    <property type="entry name" value="Ribonuc_red_sm"/>
    <property type="match status" value="1"/>
</dbReference>
<accession>A0A377I391</accession>
<dbReference type="GO" id="GO:0004748">
    <property type="term" value="F:ribonucleoside-diphosphate reductase activity, thioredoxin disulfide as acceptor"/>
    <property type="evidence" value="ECO:0007669"/>
    <property type="project" value="UniProtKB-EC"/>
</dbReference>
<gene>
    <name evidence="5" type="primary">nrdB</name>
    <name evidence="5" type="ORF">NCTC10794_02006</name>
</gene>
<organism evidence="5 6">
    <name type="scientific">Haemophilus parahaemolyticus</name>
    <dbReference type="NCBI Taxonomy" id="735"/>
    <lineage>
        <taxon>Bacteria</taxon>
        <taxon>Pseudomonadati</taxon>
        <taxon>Pseudomonadota</taxon>
        <taxon>Gammaproteobacteria</taxon>
        <taxon>Pasteurellales</taxon>
        <taxon>Pasteurellaceae</taxon>
        <taxon>Haemophilus</taxon>
    </lineage>
</organism>
<dbReference type="InterPro" id="IPR009078">
    <property type="entry name" value="Ferritin-like_SF"/>
</dbReference>
<evidence type="ECO:0000256" key="4">
    <source>
        <dbReference type="SAM" id="Phobius"/>
    </source>
</evidence>
<dbReference type="Gene3D" id="1.10.620.20">
    <property type="entry name" value="Ribonucleotide Reductase, subunit A"/>
    <property type="match status" value="1"/>
</dbReference>
<evidence type="ECO:0000256" key="2">
    <source>
        <dbReference type="ARBA" id="ARBA00009303"/>
    </source>
</evidence>
<dbReference type="AlphaFoldDB" id="A0A377I391"/>
<evidence type="ECO:0000256" key="3">
    <source>
        <dbReference type="ARBA" id="ARBA00012274"/>
    </source>
</evidence>
<comment type="cofactor">
    <cofactor evidence="1">
        <name>Fe cation</name>
        <dbReference type="ChEBI" id="CHEBI:24875"/>
    </cofactor>
</comment>
<protein>
    <recommendedName>
        <fullName evidence="3">ribonucleoside-diphosphate reductase</fullName>
        <ecNumber evidence="3">1.17.4.1</ecNumber>
    </recommendedName>
</protein>
<reference evidence="5 6" key="1">
    <citation type="submission" date="2018-06" db="EMBL/GenBank/DDBJ databases">
        <authorList>
            <consortium name="Pathogen Informatics"/>
            <person name="Doyle S."/>
        </authorList>
    </citation>
    <scope>NUCLEOTIDE SEQUENCE [LARGE SCALE GENOMIC DNA]</scope>
    <source>
        <strain evidence="5 6">NCTC10794</strain>
    </source>
</reference>
<sequence>MCSKAFCQDLFLPKKFPRIRPQFQQGNIGQSMKRRNLFEKRLNIKPYEYPELLEFKDAIRHSYWLHTEFNFTGDIQDYRTTISDHERHVLTRAMLAISQVEVNVKRFWGELYHYFPKPEMDDVGGTFAESEVRHKDAYSFLLEKLGLNEMFSQIQEIEPLMNRIRYMEAFMKDKDAGKGEFVLSLVLFSLFVEHISLFGQFLIMMSFNKYKNLFKGISNAVEATSKEEEIHGKFGIALYEILRDEHSELFTDEFFVELKTLADQAFDAEKDILDWIFEDGDLSFISKETVLNYIKSRCNNSLMVLGLEPPHDINPELLKETEWFDIEILSTKETDFFNKRSTDYSKKMKQITADDLF</sequence>
<dbReference type="InterPro" id="IPR033909">
    <property type="entry name" value="RNR_small"/>
</dbReference>
<feature type="transmembrane region" description="Helical" evidence="4">
    <location>
        <begin position="181"/>
        <end position="203"/>
    </location>
</feature>
<dbReference type="InterPro" id="IPR012348">
    <property type="entry name" value="RNR-like"/>
</dbReference>
<proteinExistence type="inferred from homology"/>
<keyword evidence="4" id="KW-0472">Membrane</keyword>
<name>A0A377I391_HAEPH</name>
<keyword evidence="5" id="KW-0560">Oxidoreductase</keyword>
<dbReference type="EC" id="1.17.4.1" evidence="3"/>
<evidence type="ECO:0000256" key="1">
    <source>
        <dbReference type="ARBA" id="ARBA00001962"/>
    </source>
</evidence>
<dbReference type="InterPro" id="IPR000358">
    <property type="entry name" value="RNR_small_fam"/>
</dbReference>
<dbReference type="EMBL" id="UGHH01000002">
    <property type="protein sequence ID" value="STO64924.1"/>
    <property type="molecule type" value="Genomic_DNA"/>
</dbReference>